<evidence type="ECO:0000256" key="1">
    <source>
        <dbReference type="ARBA" id="ARBA00000677"/>
    </source>
</evidence>
<keyword evidence="10" id="KW-1185">Reference proteome</keyword>
<dbReference type="RefSeq" id="WP_160694306.1">
    <property type="nucleotide sequence ID" value="NZ_CP047897.1"/>
</dbReference>
<evidence type="ECO:0000256" key="5">
    <source>
        <dbReference type="ARBA" id="ARBA00022801"/>
    </source>
</evidence>
<name>A0A6P1P443_9BACT</name>
<reference evidence="9 10" key="1">
    <citation type="submission" date="2020-01" db="EMBL/GenBank/DDBJ databases">
        <authorList>
            <person name="Kim M."/>
        </authorList>
    </citation>
    <scope>NUCLEOTIDE SEQUENCE [LARGE SCALE GENOMIC DNA]</scope>
    <source>
        <strain evidence="9 10">BT10</strain>
    </source>
</reference>
<evidence type="ECO:0000256" key="4">
    <source>
        <dbReference type="ARBA" id="ARBA00019232"/>
    </source>
</evidence>
<dbReference type="GO" id="GO:0009003">
    <property type="term" value="F:signal peptidase activity"/>
    <property type="evidence" value="ECO:0007669"/>
    <property type="project" value="UniProtKB-EC"/>
</dbReference>
<dbReference type="Gene3D" id="2.10.109.10">
    <property type="entry name" value="Umud Fragment, subunit A"/>
    <property type="match status" value="2"/>
</dbReference>
<dbReference type="GO" id="GO:0006465">
    <property type="term" value="P:signal peptide processing"/>
    <property type="evidence" value="ECO:0007669"/>
    <property type="project" value="InterPro"/>
</dbReference>
<dbReference type="NCBIfam" id="TIGR02227">
    <property type="entry name" value="sigpep_I_bact"/>
    <property type="match status" value="1"/>
</dbReference>
<dbReference type="InterPro" id="IPR019533">
    <property type="entry name" value="Peptidase_S26"/>
</dbReference>
<dbReference type="EMBL" id="CP047897">
    <property type="protein sequence ID" value="QHL89190.1"/>
    <property type="molecule type" value="Genomic_DNA"/>
</dbReference>
<dbReference type="PANTHER" id="PTHR43390:SF1">
    <property type="entry name" value="CHLOROPLAST PROCESSING PEPTIDASE"/>
    <property type="match status" value="1"/>
</dbReference>
<keyword evidence="5 7" id="KW-0378">Hydrolase</keyword>
<sequence length="366" mass="41966">MRLPFQRNKQQRSAPAVKKSALREWGDALKFAILCAMVIRWLTFEAFAVPTSSMESSLMTGDYLFVSKLHYGSRTPITPLQVPLTHQTIWGTKLSSYSDLVQLPSWRLPGLSQVKRNDAVVFNHPEEVERPLDLKTFLVKRCVAVAGDSFQIKDGQVYINGKQAENPAGLQFSYFVQTKEYVQEKFFQKQGITDLYQTEGGYLMFTSAEKARLLQEFDFVATVTPVKMPAGQAEERVFPFAPATYAWNQDHYGPLYIPKKGTTVALTAETVPLYEKIIRVYERNENVALNNGLLYQNGKLMTHYTFQQDYYFMMGDNRHNSHDSRYWGFVPEEYVVGKPVLIGMSTDSTASFTDRIRWNRVLCFVN</sequence>
<comment type="catalytic activity">
    <reaction evidence="1 7">
        <text>Cleavage of hydrophobic, N-terminal signal or leader sequences from secreted and periplasmic proteins.</text>
        <dbReference type="EC" id="3.4.21.89"/>
    </reaction>
</comment>
<dbReference type="InterPro" id="IPR019758">
    <property type="entry name" value="Pept_S26A_signal_pept_1_CS"/>
</dbReference>
<accession>A0A6P1P443</accession>
<dbReference type="KEGG" id="nib:GU926_17845"/>
<feature type="domain" description="Peptidase S26" evidence="8">
    <location>
        <begin position="23"/>
        <end position="171"/>
    </location>
</feature>
<dbReference type="PRINTS" id="PR00727">
    <property type="entry name" value="LEADERPTASE"/>
</dbReference>
<comment type="similarity">
    <text evidence="2 7">Belongs to the peptidase S26 family.</text>
</comment>
<dbReference type="CDD" id="cd06530">
    <property type="entry name" value="S26_SPase_I"/>
    <property type="match status" value="2"/>
</dbReference>
<evidence type="ECO:0000256" key="6">
    <source>
        <dbReference type="PIRSR" id="PIRSR600223-1"/>
    </source>
</evidence>
<organism evidence="9 10">
    <name type="scientific">Nibribacter ruber</name>
    <dbReference type="NCBI Taxonomy" id="2698458"/>
    <lineage>
        <taxon>Bacteria</taxon>
        <taxon>Pseudomonadati</taxon>
        <taxon>Bacteroidota</taxon>
        <taxon>Cytophagia</taxon>
        <taxon>Cytophagales</taxon>
        <taxon>Hymenobacteraceae</taxon>
        <taxon>Nibribacter</taxon>
    </lineage>
</organism>
<dbReference type="GO" id="GO:0004252">
    <property type="term" value="F:serine-type endopeptidase activity"/>
    <property type="evidence" value="ECO:0007669"/>
    <property type="project" value="InterPro"/>
</dbReference>
<evidence type="ECO:0000256" key="7">
    <source>
        <dbReference type="RuleBase" id="RU362042"/>
    </source>
</evidence>
<keyword evidence="7" id="KW-0645">Protease</keyword>
<protein>
    <recommendedName>
        <fullName evidence="4 7">Signal peptidase I</fullName>
        <ecNumber evidence="3 7">3.4.21.89</ecNumber>
    </recommendedName>
</protein>
<feature type="active site" evidence="6">
    <location>
        <position position="140"/>
    </location>
</feature>
<evidence type="ECO:0000259" key="8">
    <source>
        <dbReference type="Pfam" id="PF10502"/>
    </source>
</evidence>
<proteinExistence type="inferred from homology"/>
<dbReference type="PROSITE" id="PS00761">
    <property type="entry name" value="SPASE_I_3"/>
    <property type="match status" value="1"/>
</dbReference>
<evidence type="ECO:0000256" key="3">
    <source>
        <dbReference type="ARBA" id="ARBA00013208"/>
    </source>
</evidence>
<evidence type="ECO:0000256" key="2">
    <source>
        <dbReference type="ARBA" id="ARBA00009370"/>
    </source>
</evidence>
<feature type="active site" evidence="6">
    <location>
        <position position="53"/>
    </location>
</feature>
<dbReference type="PANTHER" id="PTHR43390">
    <property type="entry name" value="SIGNAL PEPTIDASE I"/>
    <property type="match status" value="1"/>
</dbReference>
<dbReference type="EC" id="3.4.21.89" evidence="3 7"/>
<evidence type="ECO:0000313" key="10">
    <source>
        <dbReference type="Proteomes" id="UP000464214"/>
    </source>
</evidence>
<dbReference type="Proteomes" id="UP000464214">
    <property type="component" value="Chromosome"/>
</dbReference>
<gene>
    <name evidence="9" type="primary">lepB</name>
    <name evidence="9" type="ORF">GU926_17845</name>
</gene>
<dbReference type="SUPFAM" id="SSF51306">
    <property type="entry name" value="LexA/Signal peptidase"/>
    <property type="match status" value="1"/>
</dbReference>
<dbReference type="InterPro" id="IPR036286">
    <property type="entry name" value="LexA/Signal_pep-like_sf"/>
</dbReference>
<dbReference type="AlphaFoldDB" id="A0A6P1P443"/>
<dbReference type="GO" id="GO:0016020">
    <property type="term" value="C:membrane"/>
    <property type="evidence" value="ECO:0007669"/>
    <property type="project" value="UniProtKB-SubCell"/>
</dbReference>
<evidence type="ECO:0000313" key="9">
    <source>
        <dbReference type="EMBL" id="QHL89190.1"/>
    </source>
</evidence>
<comment type="subcellular location">
    <subcellularLocation>
        <location evidence="7">Membrane</location>
        <topology evidence="7">Single-pass type II membrane protein</topology>
    </subcellularLocation>
</comment>
<dbReference type="Pfam" id="PF10502">
    <property type="entry name" value="Peptidase_S26"/>
    <property type="match status" value="2"/>
</dbReference>
<dbReference type="InterPro" id="IPR000223">
    <property type="entry name" value="Pept_S26A_signal_pept_1"/>
</dbReference>
<feature type="domain" description="Peptidase S26" evidence="8">
    <location>
        <begin position="303"/>
        <end position="341"/>
    </location>
</feature>